<gene>
    <name evidence="1" type="primary">48</name>
    <name evidence="1" type="ORF">SEA_BAUER_48</name>
</gene>
<dbReference type="Proteomes" id="UP001156221">
    <property type="component" value="Segment"/>
</dbReference>
<dbReference type="RefSeq" id="YP_010761341.1">
    <property type="nucleotide sequence ID" value="NC_073594.1"/>
</dbReference>
<evidence type="ECO:0000313" key="1">
    <source>
        <dbReference type="EMBL" id="UYM26597.1"/>
    </source>
</evidence>
<protein>
    <submittedName>
        <fullName evidence="1">DNA binding protein</fullName>
    </submittedName>
</protein>
<sequence length="89" mass="9989">MKAAVFEDNEWLEDAVATIVGLSLAQEEFTADDLRREMREPAHPNWPGQAFSVARSRGYIEAVSHSISSARSRKNGSLRTWTRKKEVAA</sequence>
<organism evidence="1 2">
    <name type="scientific">Arthrobacter phage Bauer</name>
    <dbReference type="NCBI Taxonomy" id="2985648"/>
    <lineage>
        <taxon>Viruses</taxon>
        <taxon>Duplodnaviria</taxon>
        <taxon>Heunggongvirae</taxon>
        <taxon>Uroviricota</taxon>
        <taxon>Caudoviricetes</taxon>
        <taxon>Bauervirus</taxon>
        <taxon>Bauervirus bauer</taxon>
    </lineage>
</organism>
<dbReference type="EMBL" id="OP580516">
    <property type="protein sequence ID" value="UYM26597.1"/>
    <property type="molecule type" value="Genomic_DNA"/>
</dbReference>
<accession>A0A9E8A9W8</accession>
<dbReference type="KEGG" id="vg:80034712"/>
<reference evidence="1" key="1">
    <citation type="submission" date="2022-10" db="EMBL/GenBank/DDBJ databases">
        <authorList>
            <person name="Shreffler J."/>
            <person name="Spring A.M."/>
            <person name="Klyczek K."/>
            <person name="Garlena R.A."/>
            <person name="Russell D.A."/>
            <person name="Pope W.H."/>
            <person name="Jacobs-Sera D."/>
            <person name="Hatfull G.F."/>
        </authorList>
    </citation>
    <scope>NUCLEOTIDE SEQUENCE</scope>
</reference>
<dbReference type="GeneID" id="80034712"/>
<proteinExistence type="predicted"/>
<evidence type="ECO:0000313" key="2">
    <source>
        <dbReference type="Proteomes" id="UP001156221"/>
    </source>
</evidence>
<keyword evidence="2" id="KW-1185">Reference proteome</keyword>
<name>A0A9E8A9W8_9CAUD</name>